<proteinExistence type="predicted"/>
<evidence type="ECO:0000313" key="2">
    <source>
        <dbReference type="Proteomes" id="UP000521017"/>
    </source>
</evidence>
<accession>A0A7X0J3V6</accession>
<dbReference type="Proteomes" id="UP000521017">
    <property type="component" value="Unassembled WGS sequence"/>
</dbReference>
<dbReference type="EMBL" id="JACHCC010000005">
    <property type="protein sequence ID" value="MBB6499912.1"/>
    <property type="molecule type" value="Genomic_DNA"/>
</dbReference>
<organism evidence="1 2">
    <name type="scientific">Pedobacter cryoconitis</name>
    <dbReference type="NCBI Taxonomy" id="188932"/>
    <lineage>
        <taxon>Bacteria</taxon>
        <taxon>Pseudomonadati</taxon>
        <taxon>Bacteroidota</taxon>
        <taxon>Sphingobacteriia</taxon>
        <taxon>Sphingobacteriales</taxon>
        <taxon>Sphingobacteriaceae</taxon>
        <taxon>Pedobacter</taxon>
    </lineage>
</organism>
<name>A0A7X0J3V6_9SPHI</name>
<comment type="caution">
    <text evidence="1">The sequence shown here is derived from an EMBL/GenBank/DDBJ whole genome shotgun (WGS) entry which is preliminary data.</text>
</comment>
<gene>
    <name evidence="1" type="ORF">HDF25_002056</name>
</gene>
<sequence length="132" mass="14940">MTVFKLVDLKRQLSQGIGVLLVLISLFTVSGGITPSVINREKVLTTGSAVNYQSVYRTRIFYRSFLQHAQGDLLQYIYLPFSFNLFVSAKDTLVQTQFQIRQYLGLLINRLNNQLLTKMPSFFSSCAGESFG</sequence>
<reference evidence="1 2" key="1">
    <citation type="submission" date="2020-08" db="EMBL/GenBank/DDBJ databases">
        <title>Genomic Encyclopedia of Type Strains, Phase IV (KMG-V): Genome sequencing to study the core and pangenomes of soil and plant-associated prokaryotes.</title>
        <authorList>
            <person name="Whitman W."/>
        </authorList>
    </citation>
    <scope>NUCLEOTIDE SEQUENCE [LARGE SCALE GENOMIC DNA]</scope>
    <source>
        <strain evidence="1 2">M2T3</strain>
    </source>
</reference>
<dbReference type="RefSeq" id="WP_184624638.1">
    <property type="nucleotide sequence ID" value="NZ_JACHCC010000005.1"/>
</dbReference>
<evidence type="ECO:0000313" key="1">
    <source>
        <dbReference type="EMBL" id="MBB6499912.1"/>
    </source>
</evidence>
<dbReference type="AlphaFoldDB" id="A0A7X0J3V6"/>
<protein>
    <submittedName>
        <fullName evidence="1">Uncharacterized protein</fullName>
    </submittedName>
</protein>